<feature type="domain" description="GH10" evidence="7">
    <location>
        <begin position="201"/>
        <end position="509"/>
    </location>
</feature>
<keyword evidence="1" id="KW-0677">Repeat</keyword>
<evidence type="ECO:0000256" key="3">
    <source>
        <dbReference type="ARBA" id="ARBA00023277"/>
    </source>
</evidence>
<dbReference type="EMBL" id="PGEX01000001">
    <property type="protein sequence ID" value="PJJ40453.1"/>
    <property type="molecule type" value="Genomic_DNA"/>
</dbReference>
<dbReference type="GO" id="GO:0031176">
    <property type="term" value="F:endo-1,4-beta-xylanase activity"/>
    <property type="evidence" value="ECO:0007669"/>
    <property type="project" value="UniProtKB-EC"/>
</dbReference>
<keyword evidence="6" id="KW-0732">Signal</keyword>
<sequence length="554" mass="63062">MLPKTLFALTALALAANVSAKNVMTNGDMEYGDGGWYLWNNPDGPATVSSKIGAPGIGFEGSQGAVVSITAKPKDWWGLQLQPPKFLADTVFYELSFKAKADKGGSINAVVQGGPPDYRQKTSSSFTLTPEWKTYKMKFLPDQKGYGVNNVVFQLGYLTGNVYLDDVSVETVDESFDVNWYKNSPARIDSIRKQNLTADGFTPGDTVHMALKRHAFPFGTAIAFYGKMNDSLETWYRNTANKYFWYAVPENQFKWPEYEPKKGKIRREELKKYLDFAKAYNWGFRAHTLVWGIQKYDYDKHFGNQGSCKEIAQKIHDRIDRDVKEYKGRITEYDVWNEPIHETYLFDKCGWDLLDSSFVWAHRADPSAKLYVNDYNVVAMGETERYYELIKGMLDRKVPVMGIGVQCHFNGGKVVPALIKERLDRLAELGLPIKVTEFDMGSYDRGFVFSEEERAEQYEMFLRSAFSHPAVKGILFWGFWDSRHWIPGNGGFIAADGTEKPAGKRVYDLWHKVWTTNETLVADENGAVHFRGYPGLYELKTKKGSQSKNLGTLE</sequence>
<evidence type="ECO:0000313" key="8">
    <source>
        <dbReference type="EMBL" id="PJJ40453.1"/>
    </source>
</evidence>
<dbReference type="RefSeq" id="WP_100424536.1">
    <property type="nucleotide sequence ID" value="NZ_PGEX01000001.1"/>
</dbReference>
<dbReference type="EC" id="3.2.1.8" evidence="5"/>
<dbReference type="PANTHER" id="PTHR31490">
    <property type="entry name" value="GLYCOSYL HYDROLASE"/>
    <property type="match status" value="1"/>
</dbReference>
<dbReference type="Gene3D" id="2.60.120.260">
    <property type="entry name" value="Galactose-binding domain-like"/>
    <property type="match status" value="1"/>
</dbReference>
<dbReference type="InterPro" id="IPR001000">
    <property type="entry name" value="GH10_dom"/>
</dbReference>
<dbReference type="InterPro" id="IPR003305">
    <property type="entry name" value="CenC_carb-bd"/>
</dbReference>
<dbReference type="PRINTS" id="PR00134">
    <property type="entry name" value="GLHYDRLASE10"/>
</dbReference>
<evidence type="ECO:0000256" key="4">
    <source>
        <dbReference type="ARBA" id="ARBA00023326"/>
    </source>
</evidence>
<comment type="caution">
    <text evidence="8">The sequence shown here is derived from an EMBL/GenBank/DDBJ whole genome shotgun (WGS) entry which is preliminary data.</text>
</comment>
<dbReference type="Pfam" id="PF00331">
    <property type="entry name" value="Glyco_hydro_10"/>
    <property type="match status" value="1"/>
</dbReference>
<feature type="signal peptide" evidence="6">
    <location>
        <begin position="1"/>
        <end position="20"/>
    </location>
</feature>
<keyword evidence="8" id="KW-0858">Xylan degradation</keyword>
<dbReference type="Gene3D" id="3.20.20.80">
    <property type="entry name" value="Glycosidases"/>
    <property type="match status" value="1"/>
</dbReference>
<dbReference type="PROSITE" id="PS51760">
    <property type="entry name" value="GH10_2"/>
    <property type="match status" value="1"/>
</dbReference>
<dbReference type="InterPro" id="IPR017853">
    <property type="entry name" value="GH"/>
</dbReference>
<keyword evidence="9" id="KW-1185">Reference proteome</keyword>
<dbReference type="GO" id="GO:0045493">
    <property type="term" value="P:xylan catabolic process"/>
    <property type="evidence" value="ECO:0007669"/>
    <property type="project" value="UniProtKB-KW"/>
</dbReference>
<keyword evidence="4 5" id="KW-0624">Polysaccharide degradation</keyword>
<dbReference type="Pfam" id="PF02018">
    <property type="entry name" value="CBM_4_9"/>
    <property type="match status" value="1"/>
</dbReference>
<name>A0A2M9A482_9BACT</name>
<comment type="similarity">
    <text evidence="5">Belongs to the glycosyl hydrolase 10 (cellulase F) family.</text>
</comment>
<evidence type="ECO:0000256" key="6">
    <source>
        <dbReference type="SAM" id="SignalP"/>
    </source>
</evidence>
<keyword evidence="2 5" id="KW-0378">Hydrolase</keyword>
<organism evidence="8 9">
    <name type="scientific">Hallerella succinigenes</name>
    <dbReference type="NCBI Taxonomy" id="1896222"/>
    <lineage>
        <taxon>Bacteria</taxon>
        <taxon>Pseudomonadati</taxon>
        <taxon>Fibrobacterota</taxon>
        <taxon>Fibrobacteria</taxon>
        <taxon>Fibrobacterales</taxon>
        <taxon>Fibrobacteraceae</taxon>
        <taxon>Hallerella</taxon>
    </lineage>
</organism>
<evidence type="ECO:0000256" key="5">
    <source>
        <dbReference type="RuleBase" id="RU361174"/>
    </source>
</evidence>
<dbReference type="SUPFAM" id="SSF49785">
    <property type="entry name" value="Galactose-binding domain-like"/>
    <property type="match status" value="1"/>
</dbReference>
<dbReference type="AlphaFoldDB" id="A0A2M9A482"/>
<dbReference type="InterPro" id="IPR008979">
    <property type="entry name" value="Galactose-bd-like_sf"/>
</dbReference>
<proteinExistence type="inferred from homology"/>
<dbReference type="InterPro" id="IPR044846">
    <property type="entry name" value="GH10"/>
</dbReference>
<dbReference type="SMART" id="SM00633">
    <property type="entry name" value="Glyco_10"/>
    <property type="match status" value="1"/>
</dbReference>
<comment type="catalytic activity">
    <reaction evidence="5">
        <text>Endohydrolysis of (1-&gt;4)-beta-D-xylosidic linkages in xylans.</text>
        <dbReference type="EC" id="3.2.1.8"/>
    </reaction>
</comment>
<gene>
    <name evidence="8" type="ORF">BGX16_0375</name>
</gene>
<evidence type="ECO:0000256" key="1">
    <source>
        <dbReference type="ARBA" id="ARBA00022737"/>
    </source>
</evidence>
<dbReference type="Proteomes" id="UP000231134">
    <property type="component" value="Unassembled WGS sequence"/>
</dbReference>
<keyword evidence="3 5" id="KW-0119">Carbohydrate metabolism</keyword>
<dbReference type="SUPFAM" id="SSF51445">
    <property type="entry name" value="(Trans)glycosidases"/>
    <property type="match status" value="1"/>
</dbReference>
<reference evidence="8 9" key="1">
    <citation type="submission" date="2017-11" db="EMBL/GenBank/DDBJ databases">
        <title>Animal gut microbial communities from fecal samples from Wisconsin, USA.</title>
        <authorList>
            <person name="Neumann A."/>
        </authorList>
    </citation>
    <scope>NUCLEOTIDE SEQUENCE [LARGE SCALE GENOMIC DNA]</scope>
    <source>
        <strain evidence="8 9">UWS3</strain>
    </source>
</reference>
<evidence type="ECO:0000256" key="2">
    <source>
        <dbReference type="ARBA" id="ARBA00022801"/>
    </source>
</evidence>
<accession>A0A2M9A482</accession>
<feature type="chain" id="PRO_5014611534" description="Beta-xylanase" evidence="6">
    <location>
        <begin position="21"/>
        <end position="554"/>
    </location>
</feature>
<keyword evidence="5 8" id="KW-0326">Glycosidase</keyword>
<protein>
    <recommendedName>
        <fullName evidence="5">Beta-xylanase</fullName>
        <ecNumber evidence="5">3.2.1.8</ecNumber>
    </recommendedName>
</protein>
<dbReference type="OrthoDB" id="9815836at2"/>
<evidence type="ECO:0000313" key="9">
    <source>
        <dbReference type="Proteomes" id="UP000231134"/>
    </source>
</evidence>
<evidence type="ECO:0000259" key="7">
    <source>
        <dbReference type="PROSITE" id="PS51760"/>
    </source>
</evidence>
<dbReference type="PANTHER" id="PTHR31490:SF1">
    <property type="entry name" value="ENDO-1,4-BETA-XYLANASE 1"/>
    <property type="match status" value="1"/>
</dbReference>